<evidence type="ECO:0000313" key="2">
    <source>
        <dbReference type="EMBL" id="TFK87418.1"/>
    </source>
</evidence>
<sequence length="504" mass="56834">MEQRLVNDVLVSLMEISNPRTISALMKTCRHLYHSGPRYLLARGVTIKRESVFESFLAFLRADDGGRLKYLKELTMRLPFGITYPVANVFSTFLVEHADDLVLQTLRIGHAEALLGSGSPPLCYAFAKIKTITKLDIEEVGKHGALFLRTMECELKTACLTMPREPADSDDSDEDIEEDDQDDRNGIKLLHGSQNTLKSLTGRGFELFAEITDPVYSQIYPHVEQLALFGNDCPATIVYAHSFPNLRVFRYETAEEDLDIIGRDLEAHVDIRALNQMQQAQLKSPWKSLDACHANLIDLFLLGLRCHVRELHILGNFMDPVYLRNVMMDTTPEYMCLQGFDVNIITPRLISTMKKPYAQQLRSLEIVLLIGGMLEPETIDMPRVVETMLNILRPLKIRSFGVLLCCCLVPEPRPANLADLPLCPAEQYLADLDLDAFAQRIKDTTETLQTVVITLKMHRTRPTTIVTLGADVEYQPEAVERIPLRGALLYAALPSIYPEQGSKS</sequence>
<gene>
    <name evidence="2" type="ORF">K466DRAFT_586393</name>
</gene>
<organism evidence="2 3">
    <name type="scientific">Polyporus arcularius HHB13444</name>
    <dbReference type="NCBI Taxonomy" id="1314778"/>
    <lineage>
        <taxon>Eukaryota</taxon>
        <taxon>Fungi</taxon>
        <taxon>Dikarya</taxon>
        <taxon>Basidiomycota</taxon>
        <taxon>Agaricomycotina</taxon>
        <taxon>Agaricomycetes</taxon>
        <taxon>Polyporales</taxon>
        <taxon>Polyporaceae</taxon>
        <taxon>Polyporus</taxon>
    </lineage>
</organism>
<dbReference type="EMBL" id="ML211154">
    <property type="protein sequence ID" value="TFK87418.1"/>
    <property type="molecule type" value="Genomic_DNA"/>
</dbReference>
<reference evidence="2 3" key="1">
    <citation type="journal article" date="2019" name="Nat. Ecol. Evol.">
        <title>Megaphylogeny resolves global patterns of mushroom evolution.</title>
        <authorList>
            <person name="Varga T."/>
            <person name="Krizsan K."/>
            <person name="Foldi C."/>
            <person name="Dima B."/>
            <person name="Sanchez-Garcia M."/>
            <person name="Sanchez-Ramirez S."/>
            <person name="Szollosi G.J."/>
            <person name="Szarkandi J.G."/>
            <person name="Papp V."/>
            <person name="Albert L."/>
            <person name="Andreopoulos W."/>
            <person name="Angelini C."/>
            <person name="Antonin V."/>
            <person name="Barry K.W."/>
            <person name="Bougher N.L."/>
            <person name="Buchanan P."/>
            <person name="Buyck B."/>
            <person name="Bense V."/>
            <person name="Catcheside P."/>
            <person name="Chovatia M."/>
            <person name="Cooper J."/>
            <person name="Damon W."/>
            <person name="Desjardin D."/>
            <person name="Finy P."/>
            <person name="Geml J."/>
            <person name="Haridas S."/>
            <person name="Hughes K."/>
            <person name="Justo A."/>
            <person name="Karasinski D."/>
            <person name="Kautmanova I."/>
            <person name="Kiss B."/>
            <person name="Kocsube S."/>
            <person name="Kotiranta H."/>
            <person name="LaButti K.M."/>
            <person name="Lechner B.E."/>
            <person name="Liimatainen K."/>
            <person name="Lipzen A."/>
            <person name="Lukacs Z."/>
            <person name="Mihaltcheva S."/>
            <person name="Morgado L.N."/>
            <person name="Niskanen T."/>
            <person name="Noordeloos M.E."/>
            <person name="Ohm R.A."/>
            <person name="Ortiz-Santana B."/>
            <person name="Ovrebo C."/>
            <person name="Racz N."/>
            <person name="Riley R."/>
            <person name="Savchenko A."/>
            <person name="Shiryaev A."/>
            <person name="Soop K."/>
            <person name="Spirin V."/>
            <person name="Szebenyi C."/>
            <person name="Tomsovsky M."/>
            <person name="Tulloss R.E."/>
            <person name="Uehling J."/>
            <person name="Grigoriev I.V."/>
            <person name="Vagvolgyi C."/>
            <person name="Papp T."/>
            <person name="Martin F.M."/>
            <person name="Miettinen O."/>
            <person name="Hibbett D.S."/>
            <person name="Nagy L.G."/>
        </authorList>
    </citation>
    <scope>NUCLEOTIDE SEQUENCE [LARGE SCALE GENOMIC DNA]</scope>
    <source>
        <strain evidence="2 3">HHB13444</strain>
    </source>
</reference>
<feature type="compositionally biased region" description="Acidic residues" evidence="1">
    <location>
        <begin position="168"/>
        <end position="182"/>
    </location>
</feature>
<evidence type="ECO:0000256" key="1">
    <source>
        <dbReference type="SAM" id="MobiDB-lite"/>
    </source>
</evidence>
<dbReference type="Proteomes" id="UP000308197">
    <property type="component" value="Unassembled WGS sequence"/>
</dbReference>
<dbReference type="AlphaFoldDB" id="A0A5C3PFR7"/>
<evidence type="ECO:0000313" key="3">
    <source>
        <dbReference type="Proteomes" id="UP000308197"/>
    </source>
</evidence>
<accession>A0A5C3PFR7</accession>
<evidence type="ECO:0008006" key="4">
    <source>
        <dbReference type="Google" id="ProtNLM"/>
    </source>
</evidence>
<feature type="region of interest" description="Disordered" evidence="1">
    <location>
        <begin position="163"/>
        <end position="187"/>
    </location>
</feature>
<dbReference type="InParanoid" id="A0A5C3PFR7"/>
<proteinExistence type="predicted"/>
<keyword evidence="3" id="KW-1185">Reference proteome</keyword>
<protein>
    <recommendedName>
        <fullName evidence="4">F-box domain-containing protein</fullName>
    </recommendedName>
</protein>
<name>A0A5C3PFR7_9APHY</name>